<dbReference type="AlphaFoldDB" id="A0A429XV22"/>
<organism evidence="1 2">
    <name type="scientific">Siminovitchia acidinfaciens</name>
    <dbReference type="NCBI Taxonomy" id="2321395"/>
    <lineage>
        <taxon>Bacteria</taxon>
        <taxon>Bacillati</taxon>
        <taxon>Bacillota</taxon>
        <taxon>Bacilli</taxon>
        <taxon>Bacillales</taxon>
        <taxon>Bacillaceae</taxon>
        <taxon>Siminovitchia</taxon>
    </lineage>
</organism>
<dbReference type="OrthoDB" id="2941530at2"/>
<evidence type="ECO:0000313" key="2">
    <source>
        <dbReference type="Proteomes" id="UP000287156"/>
    </source>
</evidence>
<dbReference type="RefSeq" id="WP_126052026.1">
    <property type="nucleotide sequence ID" value="NZ_QYTV02000010.1"/>
</dbReference>
<gene>
    <name evidence="1" type="ORF">D4T97_017305</name>
</gene>
<dbReference type="EMBL" id="QYTV02000010">
    <property type="protein sequence ID" value="RST72018.1"/>
    <property type="molecule type" value="Genomic_DNA"/>
</dbReference>
<sequence>MAKKNLQQQPGCPAGCCDGTEILCVSIPCPVTVVLLGLQLQLELPCIRLTSPGSLTAEQLQQLLAILTGIIGGLGSSLPTDGTSA</sequence>
<dbReference type="Proteomes" id="UP000287156">
    <property type="component" value="Unassembled WGS sequence"/>
</dbReference>
<keyword evidence="2" id="KW-1185">Reference proteome</keyword>
<reference evidence="1" key="1">
    <citation type="submission" date="2018-12" db="EMBL/GenBank/DDBJ databases">
        <authorList>
            <person name="Sun L."/>
            <person name="Chen Z."/>
        </authorList>
    </citation>
    <scope>NUCLEOTIDE SEQUENCE [LARGE SCALE GENOMIC DNA]</scope>
    <source>
        <strain evidence="1">3-2-2</strain>
    </source>
</reference>
<name>A0A429XV22_9BACI</name>
<comment type="caution">
    <text evidence="1">The sequence shown here is derived from an EMBL/GenBank/DDBJ whole genome shotgun (WGS) entry which is preliminary data.</text>
</comment>
<proteinExistence type="predicted"/>
<accession>A0A429XV22</accession>
<protein>
    <submittedName>
        <fullName evidence="1">Uncharacterized protein</fullName>
    </submittedName>
</protein>
<evidence type="ECO:0000313" key="1">
    <source>
        <dbReference type="EMBL" id="RST72018.1"/>
    </source>
</evidence>